<dbReference type="CDD" id="cd05288">
    <property type="entry name" value="PGDH"/>
    <property type="match status" value="1"/>
</dbReference>
<dbReference type="InterPro" id="IPR011032">
    <property type="entry name" value="GroES-like_sf"/>
</dbReference>
<dbReference type="InterPro" id="IPR041694">
    <property type="entry name" value="ADH_N_2"/>
</dbReference>
<dbReference type="Gene3D" id="3.40.50.720">
    <property type="entry name" value="NAD(P)-binding Rossmann-like Domain"/>
    <property type="match status" value="1"/>
</dbReference>
<comment type="caution">
    <text evidence="3">The sequence shown here is derived from an EMBL/GenBank/DDBJ whole genome shotgun (WGS) entry which is preliminary data.</text>
</comment>
<dbReference type="EMBL" id="VDFQ02000007">
    <property type="protein sequence ID" value="KAA1418222.1"/>
    <property type="molecule type" value="Genomic_DNA"/>
</dbReference>
<evidence type="ECO:0000313" key="4">
    <source>
        <dbReference type="Proteomes" id="UP000307768"/>
    </source>
</evidence>
<dbReference type="GO" id="GO:0016628">
    <property type="term" value="F:oxidoreductase activity, acting on the CH-CH group of donors, NAD or NADP as acceptor"/>
    <property type="evidence" value="ECO:0007669"/>
    <property type="project" value="InterPro"/>
</dbReference>
<dbReference type="SUPFAM" id="SSF51735">
    <property type="entry name" value="NAD(P)-binding Rossmann-fold domains"/>
    <property type="match status" value="1"/>
</dbReference>
<name>A0A5Q6RJM1_9ACTN</name>
<dbReference type="InterPro" id="IPR020843">
    <property type="entry name" value="ER"/>
</dbReference>
<evidence type="ECO:0000313" key="3">
    <source>
        <dbReference type="EMBL" id="KAA1418222.1"/>
    </source>
</evidence>
<dbReference type="AlphaFoldDB" id="A0A5Q6RJM1"/>
<dbReference type="InterPro" id="IPR013149">
    <property type="entry name" value="ADH-like_C"/>
</dbReference>
<dbReference type="Gene3D" id="3.90.180.10">
    <property type="entry name" value="Medium-chain alcohol dehydrogenases, catalytic domain"/>
    <property type="match status" value="1"/>
</dbReference>
<feature type="domain" description="Enoyl reductase (ER)" evidence="2">
    <location>
        <begin position="16"/>
        <end position="330"/>
    </location>
</feature>
<proteinExistence type="predicted"/>
<evidence type="ECO:0000256" key="1">
    <source>
        <dbReference type="ARBA" id="ARBA00023002"/>
    </source>
</evidence>
<dbReference type="OrthoDB" id="9805663at2"/>
<keyword evidence="1" id="KW-0560">Oxidoreductase</keyword>
<sequence length="334" mass="35341">MSLSSRAVLLARRPAGVPALTDFALGDLDVPDPGQDEVVVENHFLSVDPGQRGLMNGGSSYVTTYQVGEPVTGRAVGQVVASRDPRFPEGSHVFHRVGWRQHSLVPTSAVRAIDVTRAPESSYLGVMGHPGLTSWLGVTLVGDVQPGDVVLVTSAAGAVGAAAGQLALARGASRVIGSVGSAEKATYVTEKLGFTDAFVYKETSVADYLADQVPSGVDVVFDNVGGAQLDQAMAAMRPHGRLALCGSISTYNGEPYTLQNTGLLLSQRLRAEGFLVFDHEDKWDRFHAEMADHLTAGRVSVEETHYRGLDAVPEAFLSLFNGASTGKVLVDIRP</sequence>
<protein>
    <submittedName>
        <fullName evidence="3">NADP-dependent oxidoreductase</fullName>
    </submittedName>
</protein>
<gene>
    <name evidence="3" type="ORF">FE697_020535</name>
</gene>
<accession>A0A5Q6RJM1</accession>
<dbReference type="InterPro" id="IPR036291">
    <property type="entry name" value="NAD(P)-bd_dom_sf"/>
</dbReference>
<dbReference type="SUPFAM" id="SSF50129">
    <property type="entry name" value="GroES-like"/>
    <property type="match status" value="1"/>
</dbReference>
<dbReference type="Pfam" id="PF00107">
    <property type="entry name" value="ADH_zinc_N"/>
    <property type="match status" value="1"/>
</dbReference>
<dbReference type="InterPro" id="IPR045010">
    <property type="entry name" value="MDR_fam"/>
</dbReference>
<dbReference type="RefSeq" id="WP_149771511.1">
    <property type="nucleotide sequence ID" value="NZ_VDFQ02000007.1"/>
</dbReference>
<dbReference type="FunFam" id="3.40.50.720:FF:000121">
    <property type="entry name" value="Prostaglandin reductase 2"/>
    <property type="match status" value="1"/>
</dbReference>
<organism evidence="3 4">
    <name type="scientific">Mumia zhuanghuii</name>
    <dbReference type="NCBI Taxonomy" id="2585211"/>
    <lineage>
        <taxon>Bacteria</taxon>
        <taxon>Bacillati</taxon>
        <taxon>Actinomycetota</taxon>
        <taxon>Actinomycetes</taxon>
        <taxon>Propionibacteriales</taxon>
        <taxon>Nocardioidaceae</taxon>
        <taxon>Mumia</taxon>
    </lineage>
</organism>
<dbReference type="PANTHER" id="PTHR43205">
    <property type="entry name" value="PROSTAGLANDIN REDUCTASE"/>
    <property type="match status" value="1"/>
</dbReference>
<dbReference type="SMART" id="SM00829">
    <property type="entry name" value="PKS_ER"/>
    <property type="match status" value="1"/>
</dbReference>
<dbReference type="Pfam" id="PF16884">
    <property type="entry name" value="ADH_N_2"/>
    <property type="match status" value="1"/>
</dbReference>
<dbReference type="Proteomes" id="UP000307768">
    <property type="component" value="Unassembled WGS sequence"/>
</dbReference>
<reference evidence="3 4" key="1">
    <citation type="submission" date="2019-09" db="EMBL/GenBank/DDBJ databases">
        <title>Mumia zhuanghuii sp. nov. isolated from the intestinal contents of plateau pika (Ochotona curzoniae) in the Qinghai-Tibet plateau of China.</title>
        <authorList>
            <person name="Tian Z."/>
        </authorList>
    </citation>
    <scope>NUCLEOTIDE SEQUENCE [LARGE SCALE GENOMIC DNA]</scope>
    <source>
        <strain evidence="4">350</strain>
    </source>
</reference>
<dbReference type="PANTHER" id="PTHR43205:SF7">
    <property type="entry name" value="PROSTAGLANDIN REDUCTASE 1"/>
    <property type="match status" value="1"/>
</dbReference>
<evidence type="ECO:0000259" key="2">
    <source>
        <dbReference type="SMART" id="SM00829"/>
    </source>
</evidence>